<protein>
    <recommendedName>
        <fullName evidence="4 5">Large ribosomal subunit protein bL33</fullName>
    </recommendedName>
</protein>
<evidence type="ECO:0000256" key="5">
    <source>
        <dbReference type="HAMAP-Rule" id="MF_00294"/>
    </source>
</evidence>
<dbReference type="Proteomes" id="UP000013057">
    <property type="component" value="Unassembled WGS sequence"/>
</dbReference>
<evidence type="ECO:0000313" key="7">
    <source>
        <dbReference type="Proteomes" id="UP000013057"/>
    </source>
</evidence>
<dbReference type="PANTHER" id="PTHR43168">
    <property type="entry name" value="50S RIBOSOMAL PROTEIN L33, CHLOROPLASTIC"/>
    <property type="match status" value="1"/>
</dbReference>
<comment type="similarity">
    <text evidence="1 5">Belongs to the bacterial ribosomal protein bL33 family.</text>
</comment>
<sequence length="80" mass="9747">MIPATIVDKEAFLYYDTKRNDSYFLFKESAYMRVKVVLQCTETGDRNYITTKNKRNNPERLELRKYCPRLKRHTLHRETK</sequence>
<dbReference type="NCBIfam" id="TIGR01023">
    <property type="entry name" value="rpmG_bact"/>
    <property type="match status" value="1"/>
</dbReference>
<dbReference type="InterPro" id="IPR018264">
    <property type="entry name" value="Ribosomal_bL33_CS"/>
</dbReference>
<keyword evidence="2 5" id="KW-0689">Ribosomal protein</keyword>
<evidence type="ECO:0000256" key="2">
    <source>
        <dbReference type="ARBA" id="ARBA00022980"/>
    </source>
</evidence>
<dbReference type="GO" id="GO:0005840">
    <property type="term" value="C:ribosome"/>
    <property type="evidence" value="ECO:0007669"/>
    <property type="project" value="UniProtKB-KW"/>
</dbReference>
<dbReference type="GO" id="GO:1990904">
    <property type="term" value="C:ribonucleoprotein complex"/>
    <property type="evidence" value="ECO:0007669"/>
    <property type="project" value="UniProtKB-KW"/>
</dbReference>
<dbReference type="EMBL" id="BARH01000003">
    <property type="protein sequence ID" value="GAC89936.1"/>
    <property type="molecule type" value="Genomic_DNA"/>
</dbReference>
<dbReference type="GO" id="GO:0005737">
    <property type="term" value="C:cytoplasm"/>
    <property type="evidence" value="ECO:0007669"/>
    <property type="project" value="UniProtKB-ARBA"/>
</dbReference>
<dbReference type="GO" id="GO:0006412">
    <property type="term" value="P:translation"/>
    <property type="evidence" value="ECO:0007669"/>
    <property type="project" value="UniProtKB-UniRule"/>
</dbReference>
<dbReference type="PANTHER" id="PTHR43168:SF2">
    <property type="entry name" value="LARGE RIBOSOMAL SUBUNIT PROTEIN BL33C"/>
    <property type="match status" value="1"/>
</dbReference>
<dbReference type="HAMAP" id="MF_00294">
    <property type="entry name" value="Ribosomal_bL33"/>
    <property type="match status" value="1"/>
</dbReference>
<evidence type="ECO:0000313" key="6">
    <source>
        <dbReference type="EMBL" id="GAC89936.1"/>
    </source>
</evidence>
<dbReference type="NCBIfam" id="NF001764">
    <property type="entry name" value="PRK00504.1"/>
    <property type="match status" value="1"/>
</dbReference>
<dbReference type="InterPro" id="IPR011332">
    <property type="entry name" value="Ribosomal_zn-bd"/>
</dbReference>
<dbReference type="GO" id="GO:0003735">
    <property type="term" value="F:structural constituent of ribosome"/>
    <property type="evidence" value="ECO:0007669"/>
    <property type="project" value="InterPro"/>
</dbReference>
<dbReference type="Gene3D" id="2.20.28.120">
    <property type="entry name" value="Ribosomal protein L33"/>
    <property type="match status" value="1"/>
</dbReference>
<accession>R4F949</accession>
<keyword evidence="3 5" id="KW-0687">Ribonucleoprotein</keyword>
<evidence type="ECO:0000256" key="3">
    <source>
        <dbReference type="ARBA" id="ARBA00023274"/>
    </source>
</evidence>
<evidence type="ECO:0000256" key="4">
    <source>
        <dbReference type="ARBA" id="ARBA00035176"/>
    </source>
</evidence>
<dbReference type="NCBIfam" id="NF001860">
    <property type="entry name" value="PRK00595.1"/>
    <property type="match status" value="1"/>
</dbReference>
<name>R4F949_9BACL</name>
<dbReference type="InterPro" id="IPR001705">
    <property type="entry name" value="Ribosomal_bL33"/>
</dbReference>
<organism evidence="6 7">
    <name type="scientific">Anoxybacillus flavithermus NBRC 109594</name>
    <dbReference type="NCBI Taxonomy" id="1315967"/>
    <lineage>
        <taxon>Bacteria</taxon>
        <taxon>Bacillati</taxon>
        <taxon>Bacillota</taxon>
        <taxon>Bacilli</taxon>
        <taxon>Bacillales</taxon>
        <taxon>Anoxybacillaceae</taxon>
        <taxon>Anoxybacillus</taxon>
    </lineage>
</organism>
<reference evidence="7" key="1">
    <citation type="journal article" date="2013" name="Genome">
        <title>Draft Genome Sequence of a Thermophilic Member of the Bacillaceae, Anoxybacillus flavithermus Strain Kn10, Isolated from the Kan-nawa Hot Spring in Japan.</title>
        <authorList>
            <person name="Matsutani M."/>
            <person name="Shirakihara Y."/>
            <person name="Imada K."/>
            <person name="Yakushi T."/>
            <person name="Matsushita K."/>
        </authorList>
    </citation>
    <scope>NUCLEOTIDE SEQUENCE [LARGE SCALE GENOMIC DNA]</scope>
    <source>
        <strain evidence="7">NBRC 109594</strain>
    </source>
</reference>
<dbReference type="SUPFAM" id="SSF57829">
    <property type="entry name" value="Zn-binding ribosomal proteins"/>
    <property type="match status" value="1"/>
</dbReference>
<dbReference type="AlphaFoldDB" id="R4F949"/>
<gene>
    <name evidence="5" type="primary">rpmG</name>
    <name evidence="6" type="ORF">KN10_0372</name>
</gene>
<dbReference type="InterPro" id="IPR038584">
    <property type="entry name" value="Ribosomal_bL33_sf"/>
</dbReference>
<proteinExistence type="inferred from homology"/>
<evidence type="ECO:0000256" key="1">
    <source>
        <dbReference type="ARBA" id="ARBA00007596"/>
    </source>
</evidence>
<dbReference type="Pfam" id="PF00471">
    <property type="entry name" value="Ribosomal_L33"/>
    <property type="match status" value="1"/>
</dbReference>
<comment type="caution">
    <text evidence="6">The sequence shown here is derived from an EMBL/GenBank/DDBJ whole genome shotgun (WGS) entry which is preliminary data.</text>
</comment>
<dbReference type="PROSITE" id="PS00582">
    <property type="entry name" value="RIBOSOMAL_L33"/>
    <property type="match status" value="1"/>
</dbReference>